<name>A0A6P4ZTX3_BRABE</name>
<accession>A0A6P4ZTX3</accession>
<dbReference type="CDD" id="cd01670">
    <property type="entry name" value="Death"/>
    <property type="match status" value="1"/>
</dbReference>
<evidence type="ECO:0000313" key="5">
    <source>
        <dbReference type="RefSeq" id="XP_019633055.1"/>
    </source>
</evidence>
<proteinExistence type="predicted"/>
<dbReference type="Gene3D" id="1.10.533.10">
    <property type="entry name" value="Death Domain, Fas"/>
    <property type="match status" value="1"/>
</dbReference>
<protein>
    <submittedName>
        <fullName evidence="3 4">Uncharacterized protein LOC109476507</fullName>
    </submittedName>
</protein>
<keyword evidence="2" id="KW-1185">Reference proteome</keyword>
<dbReference type="InterPro" id="IPR011029">
    <property type="entry name" value="DEATH-like_dom_sf"/>
</dbReference>
<dbReference type="GeneID" id="109476507"/>
<dbReference type="GO" id="GO:0007165">
    <property type="term" value="P:signal transduction"/>
    <property type="evidence" value="ECO:0007669"/>
    <property type="project" value="InterPro"/>
</dbReference>
<feature type="domain" description="Death" evidence="1">
    <location>
        <begin position="21"/>
        <end position="90"/>
    </location>
</feature>
<dbReference type="KEGG" id="bbel:109476507"/>
<dbReference type="RefSeq" id="XP_019633055.1">
    <property type="nucleotide sequence ID" value="XM_019777496.1"/>
</dbReference>
<gene>
    <name evidence="3 4 5" type="primary">LOC109476507</name>
</gene>
<dbReference type="RefSeq" id="XP_019633038.1">
    <property type="nucleotide sequence ID" value="XM_019777479.1"/>
</dbReference>
<dbReference type="Pfam" id="PF00531">
    <property type="entry name" value="Death"/>
    <property type="match status" value="1"/>
</dbReference>
<reference evidence="3 4" key="1">
    <citation type="submission" date="2025-04" db="UniProtKB">
        <authorList>
            <consortium name="RefSeq"/>
        </authorList>
    </citation>
    <scope>IDENTIFICATION</scope>
    <source>
        <tissue evidence="3 4">Gonad</tissue>
    </source>
</reference>
<dbReference type="OrthoDB" id="100767at2759"/>
<evidence type="ECO:0000313" key="4">
    <source>
        <dbReference type="RefSeq" id="XP_019633046.1"/>
    </source>
</evidence>
<dbReference type="SUPFAM" id="SSF47986">
    <property type="entry name" value="DEATH domain"/>
    <property type="match status" value="1"/>
</dbReference>
<dbReference type="AlphaFoldDB" id="A0A6P4ZTX3"/>
<dbReference type="InterPro" id="IPR000488">
    <property type="entry name" value="Death_dom"/>
</dbReference>
<dbReference type="PROSITE" id="PS50017">
    <property type="entry name" value="DEATH_DOMAIN"/>
    <property type="match status" value="1"/>
</dbReference>
<organism evidence="2 4">
    <name type="scientific">Branchiostoma belcheri</name>
    <name type="common">Amphioxus</name>
    <dbReference type="NCBI Taxonomy" id="7741"/>
    <lineage>
        <taxon>Eukaryota</taxon>
        <taxon>Metazoa</taxon>
        <taxon>Chordata</taxon>
        <taxon>Cephalochordata</taxon>
        <taxon>Leptocardii</taxon>
        <taxon>Amphioxiformes</taxon>
        <taxon>Branchiostomatidae</taxon>
        <taxon>Branchiostoma</taxon>
    </lineage>
</organism>
<evidence type="ECO:0000313" key="2">
    <source>
        <dbReference type="Proteomes" id="UP000515135"/>
    </source>
</evidence>
<evidence type="ECO:0000313" key="3">
    <source>
        <dbReference type="RefSeq" id="XP_019633038.1"/>
    </source>
</evidence>
<sequence>MSDRGIPFKYFYYIKQQVCDEWEDLAGFLGFDPPAIKNIKGRNPDDASRCRDLLGEWQRRKGDEATMGVVMEALSDMGLDGVLDGLKQKYPELKKEPMPQSGPIKKAMREAAGTFLDCLSVENCKNDIMSI</sequence>
<dbReference type="RefSeq" id="XP_019633046.1">
    <property type="nucleotide sequence ID" value="XM_019777487.1"/>
</dbReference>
<dbReference type="InterPro" id="IPR016729">
    <property type="entry name" value="FADD"/>
</dbReference>
<dbReference type="Proteomes" id="UP000515135">
    <property type="component" value="Unplaced"/>
</dbReference>
<dbReference type="PANTHER" id="PTHR15077">
    <property type="entry name" value="FAS-ASSOCIATING DEATH DOMAIN-CONTAINING PROTEIN FADD"/>
    <property type="match status" value="1"/>
</dbReference>
<evidence type="ECO:0000259" key="1">
    <source>
        <dbReference type="PROSITE" id="PS50017"/>
    </source>
</evidence>
<dbReference type="PANTHER" id="PTHR15077:SF9">
    <property type="entry name" value="C-TERMINAL OF ROC (COR) DOMAIN-CONTAINING PROTEIN"/>
    <property type="match status" value="1"/>
</dbReference>